<evidence type="ECO:0008006" key="3">
    <source>
        <dbReference type="Google" id="ProtNLM"/>
    </source>
</evidence>
<keyword evidence="2" id="KW-1185">Reference proteome</keyword>
<dbReference type="NCBIfam" id="NF047798">
    <property type="entry name" value="leader_Chryseo"/>
    <property type="match status" value="1"/>
</dbReference>
<proteinExistence type="predicted"/>
<sequence length="60" mass="6834">MVDNKTKFKTMKNLKRISKERLKSINGGRGCPPGFRDCPMPWGDDKVCIPHDNQMACPEL</sequence>
<organism evidence="1 2">
    <name type="scientific">Chryseobacterium artocarpi</name>
    <dbReference type="NCBI Taxonomy" id="1414727"/>
    <lineage>
        <taxon>Bacteria</taxon>
        <taxon>Pseudomonadati</taxon>
        <taxon>Bacteroidota</taxon>
        <taxon>Flavobacteriia</taxon>
        <taxon>Flavobacteriales</taxon>
        <taxon>Weeksellaceae</taxon>
        <taxon>Chryseobacterium group</taxon>
        <taxon>Chryseobacterium</taxon>
    </lineage>
</organism>
<dbReference type="AlphaFoldDB" id="A0A1B8ZL57"/>
<name>A0A1B8ZL57_9FLAO</name>
<evidence type="ECO:0000313" key="1">
    <source>
        <dbReference type="EMBL" id="OCA72341.1"/>
    </source>
</evidence>
<evidence type="ECO:0000313" key="2">
    <source>
        <dbReference type="Proteomes" id="UP000092651"/>
    </source>
</evidence>
<dbReference type="Proteomes" id="UP000092651">
    <property type="component" value="Unassembled WGS sequence"/>
</dbReference>
<reference evidence="1 2" key="1">
    <citation type="submission" date="2016-07" db="EMBL/GenBank/DDBJ databases">
        <authorList>
            <person name="Jeong J.-J."/>
            <person name="Kim D.W."/>
            <person name="Sang M.K."/>
            <person name="Choi I.-G."/>
            <person name="Kim K.D."/>
        </authorList>
    </citation>
    <scope>NUCLEOTIDE SEQUENCE [LARGE SCALE GENOMIC DNA]</scope>
    <source>
        <strain evidence="1 2">UTM-3</strain>
    </source>
</reference>
<protein>
    <recommendedName>
        <fullName evidence="3">Bacteriocin</fullName>
    </recommendedName>
</protein>
<dbReference type="InterPro" id="IPR058074">
    <property type="entry name" value="Bacteriocin-like"/>
</dbReference>
<comment type="caution">
    <text evidence="1">The sequence shown here is derived from an EMBL/GenBank/DDBJ whole genome shotgun (WGS) entry which is preliminary data.</text>
</comment>
<accession>A0A1B8ZL57</accession>
<dbReference type="EMBL" id="MAYH01000023">
    <property type="protein sequence ID" value="OCA72341.1"/>
    <property type="molecule type" value="Genomic_DNA"/>
</dbReference>
<gene>
    <name evidence="1" type="ORF">BBI01_09435</name>
</gene>